<proteinExistence type="predicted"/>
<evidence type="ECO:0000313" key="1">
    <source>
        <dbReference type="EMBL" id="CVI16304.1"/>
    </source>
</evidence>
<comment type="caution">
    <text evidence="1">The sequence shown here is derived from an EMBL/GenBank/DDBJ whole genome shotgun (WGS) entry which is preliminary data.</text>
</comment>
<accession>A0A822V0M9</accession>
<dbReference type="Proteomes" id="UP000192074">
    <property type="component" value="Unassembled WGS sequence"/>
</dbReference>
<reference evidence="1 2" key="1">
    <citation type="submission" date="2016-01" db="EMBL/GenBank/DDBJ databases">
        <authorList>
            <person name="Regsiter A."/>
            <person name="william w."/>
        </authorList>
    </citation>
    <scope>NUCLEOTIDE SEQUENCE [LARGE SCALE GENOMIC DNA]</scope>
    <source>
        <strain evidence="1 2">B6</strain>
    </source>
</reference>
<sequence>MASNTNSAGSVKEVLNCKVTPFPIDWEYRATRGDQSRFLRAIPETDHTRRIPTVACF</sequence>
<dbReference type="AlphaFoldDB" id="A0A822V0M9"/>
<name>A0A822V0M9_AGRTU</name>
<organism evidence="1 2">
    <name type="scientific">Agrobacterium tumefaciens str. B6</name>
    <dbReference type="NCBI Taxonomy" id="1183423"/>
    <lineage>
        <taxon>Bacteria</taxon>
        <taxon>Pseudomonadati</taxon>
        <taxon>Pseudomonadota</taxon>
        <taxon>Alphaproteobacteria</taxon>
        <taxon>Hyphomicrobiales</taxon>
        <taxon>Rhizobiaceae</taxon>
        <taxon>Rhizobium/Agrobacterium group</taxon>
        <taxon>Agrobacterium</taxon>
        <taxon>Agrobacterium tumefaciens complex</taxon>
    </lineage>
</organism>
<protein>
    <submittedName>
        <fullName evidence="1">Uncharacterized protein</fullName>
    </submittedName>
</protein>
<evidence type="ECO:0000313" key="2">
    <source>
        <dbReference type="Proteomes" id="UP000192074"/>
    </source>
</evidence>
<gene>
    <name evidence="1" type="ORF">AGR4A_Cc20183</name>
</gene>
<dbReference type="EMBL" id="FCNL01000012">
    <property type="protein sequence ID" value="CVI16304.1"/>
    <property type="molecule type" value="Genomic_DNA"/>
</dbReference>